<evidence type="ECO:0000259" key="5">
    <source>
        <dbReference type="Pfam" id="PF02771"/>
    </source>
</evidence>
<dbReference type="InterPro" id="IPR050741">
    <property type="entry name" value="Acyl-CoA_dehydrogenase"/>
</dbReference>
<comment type="caution">
    <text evidence="7">The sequence shown here is derived from an EMBL/GenBank/DDBJ whole genome shotgun (WGS) entry which is preliminary data.</text>
</comment>
<dbReference type="Gene3D" id="2.40.110.10">
    <property type="entry name" value="Butyryl-CoA Dehydrogenase, subunit A, domain 2"/>
    <property type="match status" value="1"/>
</dbReference>
<protein>
    <submittedName>
        <fullName evidence="7">Acyl-CoA dehydrogenase</fullName>
    </submittedName>
</protein>
<evidence type="ECO:0000313" key="8">
    <source>
        <dbReference type="Proteomes" id="UP001172687"/>
    </source>
</evidence>
<dbReference type="Proteomes" id="UP001172687">
    <property type="component" value="Unassembled WGS sequence"/>
</dbReference>
<dbReference type="EMBL" id="JAUHTC010000044">
    <property type="protein sequence ID" value="MDN4518499.1"/>
    <property type="molecule type" value="Genomic_DNA"/>
</dbReference>
<evidence type="ECO:0000256" key="4">
    <source>
        <dbReference type="ARBA" id="ARBA00049661"/>
    </source>
</evidence>
<dbReference type="SUPFAM" id="SSF56645">
    <property type="entry name" value="Acyl-CoA dehydrogenase NM domain-like"/>
    <property type="match status" value="1"/>
</dbReference>
<dbReference type="PANTHER" id="PTHR48083">
    <property type="entry name" value="MEDIUM-CHAIN SPECIFIC ACYL-COA DEHYDROGENASE, MITOCHONDRIAL-RELATED"/>
    <property type="match status" value="1"/>
</dbReference>
<sequence>MPTAHTVTPEFIDRLADRAAEAERLRRLPADTVADATASGLFDLLVPARYGGMQAPFPAILDPVRKMAHGCASSAWTLGFYALHNWMLALFSEQAQSEGFATRPFLAPAPLAPTGRGTACAGGIRLSGRWSWATGVMDGNWIMVGALCEREAGDPSTIYPVLALLPIDSVRVEDVWHTDGMRATGSNDVVIDDAFVPAHRLVEVSDIYSGSAPGAALHDADTYRWPMVPALALLAAMPALGSAERAAEIYAERLSQRFLAYEGVMQKDKPVAAMHLGEASVRLRALKSLLADTVGEIESIVAAGDPVERSVRGQARLVAAHIVHESRAVVSGLLAASGASAHFLDNPLQRIKRDVDVIVGHVVFDYDTSRELAGALTMGRRIPRTAMV</sequence>
<feature type="domain" description="Acyl-CoA dehydrogenase/oxidase N-terminal" evidence="5">
    <location>
        <begin position="13"/>
        <end position="98"/>
    </location>
</feature>
<reference evidence="7" key="1">
    <citation type="submission" date="2023-07" db="EMBL/GenBank/DDBJ databases">
        <title>Degradation of tert-butanol by M. austroafricanum TBA100.</title>
        <authorList>
            <person name="Helbich S."/>
            <person name="Vainshtein Y."/>
        </authorList>
    </citation>
    <scope>NUCLEOTIDE SEQUENCE</scope>
    <source>
        <strain evidence="7">TBA100</strain>
    </source>
</reference>
<dbReference type="InterPro" id="IPR036250">
    <property type="entry name" value="AcylCo_DH-like_C"/>
</dbReference>
<feature type="domain" description="Acyl-CoA dehydrogenase C-terminal" evidence="6">
    <location>
        <begin position="234"/>
        <end position="365"/>
    </location>
</feature>
<keyword evidence="2" id="KW-0274">FAD</keyword>
<dbReference type="PANTHER" id="PTHR48083:SF19">
    <property type="entry name" value="FLAVIN-DEPENDENT MONOOXYGENASE, OXYGENASE SUBUNIT HSAA"/>
    <property type="match status" value="1"/>
</dbReference>
<gene>
    <name evidence="7" type="ORF">QYF68_11790</name>
</gene>
<dbReference type="Pfam" id="PF08028">
    <property type="entry name" value="Acyl-CoA_dh_2"/>
    <property type="match status" value="1"/>
</dbReference>
<evidence type="ECO:0000256" key="3">
    <source>
        <dbReference type="ARBA" id="ARBA00023002"/>
    </source>
</evidence>
<keyword evidence="1" id="KW-0285">Flavoprotein</keyword>
<dbReference type="InterPro" id="IPR009100">
    <property type="entry name" value="AcylCoA_DH/oxidase_NM_dom_sf"/>
</dbReference>
<dbReference type="InterPro" id="IPR046373">
    <property type="entry name" value="Acyl-CoA_Oxase/DH_mid-dom_sf"/>
</dbReference>
<name>A0ABT8HCL0_MYCAO</name>
<evidence type="ECO:0000256" key="1">
    <source>
        <dbReference type="ARBA" id="ARBA00022630"/>
    </source>
</evidence>
<dbReference type="RefSeq" id="WP_036373974.1">
    <property type="nucleotide sequence ID" value="NZ_CP070380.1"/>
</dbReference>
<dbReference type="PIRSF" id="PIRSF016578">
    <property type="entry name" value="HsaA"/>
    <property type="match status" value="1"/>
</dbReference>
<accession>A0ABT8HCL0</accession>
<evidence type="ECO:0000313" key="7">
    <source>
        <dbReference type="EMBL" id="MDN4518499.1"/>
    </source>
</evidence>
<keyword evidence="3" id="KW-0560">Oxidoreductase</keyword>
<evidence type="ECO:0000259" key="6">
    <source>
        <dbReference type="Pfam" id="PF08028"/>
    </source>
</evidence>
<dbReference type="InterPro" id="IPR013786">
    <property type="entry name" value="AcylCoA_DH/ox_N"/>
</dbReference>
<comment type="similarity">
    <text evidence="4">Belongs to the HpaH/HsaA monooxygenase family.</text>
</comment>
<organism evidence="7 8">
    <name type="scientific">Mycolicibacterium austroafricanum</name>
    <name type="common">Mycobacterium austroafricanum</name>
    <dbReference type="NCBI Taxonomy" id="39687"/>
    <lineage>
        <taxon>Bacteria</taxon>
        <taxon>Bacillati</taxon>
        <taxon>Actinomycetota</taxon>
        <taxon>Actinomycetes</taxon>
        <taxon>Mycobacteriales</taxon>
        <taxon>Mycobacteriaceae</taxon>
        <taxon>Mycolicibacterium</taxon>
    </lineage>
</organism>
<dbReference type="Gene3D" id="1.20.140.10">
    <property type="entry name" value="Butyryl-CoA Dehydrogenase, subunit A, domain 3"/>
    <property type="match status" value="1"/>
</dbReference>
<dbReference type="Gene3D" id="1.10.540.10">
    <property type="entry name" value="Acyl-CoA dehydrogenase/oxidase, N-terminal domain"/>
    <property type="match status" value="1"/>
</dbReference>
<dbReference type="InterPro" id="IPR037069">
    <property type="entry name" value="AcylCoA_DH/ox_N_sf"/>
</dbReference>
<proteinExistence type="inferred from homology"/>
<dbReference type="Pfam" id="PF02771">
    <property type="entry name" value="Acyl-CoA_dh_N"/>
    <property type="match status" value="1"/>
</dbReference>
<keyword evidence="8" id="KW-1185">Reference proteome</keyword>
<dbReference type="SUPFAM" id="SSF47203">
    <property type="entry name" value="Acyl-CoA dehydrogenase C-terminal domain-like"/>
    <property type="match status" value="1"/>
</dbReference>
<evidence type="ECO:0000256" key="2">
    <source>
        <dbReference type="ARBA" id="ARBA00022827"/>
    </source>
</evidence>
<dbReference type="InterPro" id="IPR013107">
    <property type="entry name" value="Acyl-CoA_DH_C"/>
</dbReference>